<protein>
    <submittedName>
        <fullName evidence="1">Uncharacterized protein</fullName>
    </submittedName>
</protein>
<proteinExistence type="predicted"/>
<sequence>MEAKIQEVYVCQQARTQDLSDRTYERNTASKQMMPKYFSRPISNRRTVMPTIDSRKKTTVKKGNFKDYNMKYDFHPGVGGPYSAYSNNVDKESLLFNRFNVLQKCPQVNYIPGSGSDLFNATLPVASNSGQPFKLLQKEEVMTPFNPDECSISNDLFFNHTRQQLKNVKI</sequence>
<name>A0A6C0F8Y9_9ZZZZ</name>
<reference evidence="1" key="1">
    <citation type="journal article" date="2020" name="Nature">
        <title>Giant virus diversity and host interactions through global metagenomics.</title>
        <authorList>
            <person name="Schulz F."/>
            <person name="Roux S."/>
            <person name="Paez-Espino D."/>
            <person name="Jungbluth S."/>
            <person name="Walsh D.A."/>
            <person name="Denef V.J."/>
            <person name="McMahon K.D."/>
            <person name="Konstantinidis K.T."/>
            <person name="Eloe-Fadrosh E.A."/>
            <person name="Kyrpides N.C."/>
            <person name="Woyke T."/>
        </authorList>
    </citation>
    <scope>NUCLEOTIDE SEQUENCE</scope>
    <source>
        <strain evidence="1">GVMAG-S-ERX555997-44</strain>
    </source>
</reference>
<accession>A0A6C0F8Y9</accession>
<evidence type="ECO:0000313" key="1">
    <source>
        <dbReference type="EMBL" id="QHT37672.1"/>
    </source>
</evidence>
<dbReference type="AlphaFoldDB" id="A0A6C0F8Y9"/>
<organism evidence="1">
    <name type="scientific">viral metagenome</name>
    <dbReference type="NCBI Taxonomy" id="1070528"/>
    <lineage>
        <taxon>unclassified sequences</taxon>
        <taxon>metagenomes</taxon>
        <taxon>organismal metagenomes</taxon>
    </lineage>
</organism>
<dbReference type="EMBL" id="MN738804">
    <property type="protein sequence ID" value="QHT37672.1"/>
    <property type="molecule type" value="Genomic_DNA"/>
</dbReference>